<gene>
    <name evidence="5" type="ORF">DFJ75_5056</name>
</gene>
<proteinExistence type="predicted"/>
<dbReference type="InterPro" id="IPR009057">
    <property type="entry name" value="Homeodomain-like_sf"/>
</dbReference>
<dbReference type="GO" id="GO:0003700">
    <property type="term" value="F:DNA-binding transcription factor activity"/>
    <property type="evidence" value="ECO:0007669"/>
    <property type="project" value="InterPro"/>
</dbReference>
<evidence type="ECO:0000256" key="2">
    <source>
        <dbReference type="ARBA" id="ARBA00023125"/>
    </source>
</evidence>
<accession>A0A315SBP3</accession>
<feature type="domain" description="HTH araC/xylS-type" evidence="4">
    <location>
        <begin position="238"/>
        <end position="334"/>
    </location>
</feature>
<dbReference type="Gene3D" id="1.10.10.60">
    <property type="entry name" value="Homeodomain-like"/>
    <property type="match status" value="1"/>
</dbReference>
<dbReference type="EMBL" id="RBKV01000002">
    <property type="protein sequence ID" value="RKR79911.1"/>
    <property type="molecule type" value="Genomic_DNA"/>
</dbReference>
<dbReference type="AlphaFoldDB" id="A0A315SBP3"/>
<dbReference type="SUPFAM" id="SSF46689">
    <property type="entry name" value="Homeodomain-like"/>
    <property type="match status" value="1"/>
</dbReference>
<dbReference type="Proteomes" id="UP000274762">
    <property type="component" value="Unassembled WGS sequence"/>
</dbReference>
<dbReference type="GO" id="GO:0005829">
    <property type="term" value="C:cytosol"/>
    <property type="evidence" value="ECO:0007669"/>
    <property type="project" value="TreeGrafter"/>
</dbReference>
<protein>
    <submittedName>
        <fullName evidence="5">AraC family transcriptional regulator</fullName>
    </submittedName>
</protein>
<dbReference type="PANTHER" id="PTHR47894:SF1">
    <property type="entry name" value="HTH-TYPE TRANSCRIPTIONAL REGULATOR VQSM"/>
    <property type="match status" value="1"/>
</dbReference>
<evidence type="ECO:0000256" key="3">
    <source>
        <dbReference type="ARBA" id="ARBA00023163"/>
    </source>
</evidence>
<comment type="caution">
    <text evidence="5">The sequence shown here is derived from an EMBL/GenBank/DDBJ whole genome shotgun (WGS) entry which is preliminary data.</text>
</comment>
<evidence type="ECO:0000259" key="4">
    <source>
        <dbReference type="PROSITE" id="PS01124"/>
    </source>
</evidence>
<dbReference type="Pfam" id="PF12833">
    <property type="entry name" value="HTH_18"/>
    <property type="match status" value="1"/>
</dbReference>
<dbReference type="InterPro" id="IPR032687">
    <property type="entry name" value="AraC-type_N"/>
</dbReference>
<dbReference type="SMART" id="SM00342">
    <property type="entry name" value="HTH_ARAC"/>
    <property type="match status" value="1"/>
</dbReference>
<dbReference type="GO" id="GO:0000976">
    <property type="term" value="F:transcription cis-regulatory region binding"/>
    <property type="evidence" value="ECO:0007669"/>
    <property type="project" value="TreeGrafter"/>
</dbReference>
<dbReference type="PANTHER" id="PTHR47894">
    <property type="entry name" value="HTH-TYPE TRANSCRIPTIONAL REGULATOR GADX"/>
    <property type="match status" value="1"/>
</dbReference>
<accession>A0A495IUD3</accession>
<evidence type="ECO:0000313" key="5">
    <source>
        <dbReference type="EMBL" id="RKR79911.1"/>
    </source>
</evidence>
<dbReference type="RefSeq" id="WP_031332468.1">
    <property type="nucleotide sequence ID" value="NZ_CBCRXS010000016.1"/>
</dbReference>
<evidence type="ECO:0000313" key="6">
    <source>
        <dbReference type="Proteomes" id="UP000274762"/>
    </source>
</evidence>
<dbReference type="Pfam" id="PF12625">
    <property type="entry name" value="Arabinose_bd"/>
    <property type="match status" value="1"/>
</dbReference>
<organism evidence="5 6">
    <name type="scientific">Williamsia marianensis</name>
    <dbReference type="NCBI Taxonomy" id="85044"/>
    <lineage>
        <taxon>Bacteria</taxon>
        <taxon>Bacillati</taxon>
        <taxon>Actinomycetota</taxon>
        <taxon>Actinomycetes</taxon>
        <taxon>Mycobacteriales</taxon>
        <taxon>Nocardiaceae</taxon>
        <taxon>Williamsia</taxon>
    </lineage>
</organism>
<keyword evidence="3" id="KW-0804">Transcription</keyword>
<dbReference type="InterPro" id="IPR018060">
    <property type="entry name" value="HTH_AraC"/>
</dbReference>
<dbReference type="PROSITE" id="PS01124">
    <property type="entry name" value="HTH_ARAC_FAMILY_2"/>
    <property type="match status" value="1"/>
</dbReference>
<name>A0A315SBP3_WILMA</name>
<reference evidence="5 6" key="1">
    <citation type="submission" date="2018-10" db="EMBL/GenBank/DDBJ databases">
        <title>Sequencing the genomes of 1000 actinobacteria strains.</title>
        <authorList>
            <person name="Klenk H.-P."/>
        </authorList>
    </citation>
    <scope>NUCLEOTIDE SEQUENCE [LARGE SCALE GENOMIC DNA]</scope>
    <source>
        <strain evidence="5 6">DSM 44343</strain>
    </source>
</reference>
<keyword evidence="2" id="KW-0238">DNA-binding</keyword>
<sequence>MNRDSLVPPLVFVQMLESQALDPDAIARLRAIMTRAGADEATLLERDIPAPLQWFRQVYPELDIDQATLLGFAFAEQARLTSFGALSVPLVSAGSITEVVELLTYLPLISTALRPQLHPGDHGLTVGLTAYTGDRALDCLTVTYSGATLLRLLDMLVGDAPTVTLHMNWSAPTALATHEKDLAVAGRLHFDAPMSYLYVPADTLDEVCRFSDPLAYRLAVADLKRTLDQRSGDVSFSEKVRQLLEKDPRQPHSQWVADELAVSTSTLKRRLSAEGTTFRELRESCLRENAMLMLLTRSMSASQIATELGYSDLTSFSHAFKRWTGHSPSEFLHSRP</sequence>
<evidence type="ECO:0000256" key="1">
    <source>
        <dbReference type="ARBA" id="ARBA00023015"/>
    </source>
</evidence>
<keyword evidence="1" id="KW-0805">Transcription regulation</keyword>